<keyword evidence="2" id="KW-0812">Transmembrane</keyword>
<dbReference type="GO" id="GO:0043386">
    <property type="term" value="P:mycotoxin biosynthetic process"/>
    <property type="evidence" value="ECO:0007669"/>
    <property type="project" value="InterPro"/>
</dbReference>
<reference evidence="3 4" key="1">
    <citation type="submission" date="2019-02" db="EMBL/GenBank/DDBJ databases">
        <title>Genome sequencing of the rare red list fungi Phellinidium pouzarii.</title>
        <authorList>
            <person name="Buettner E."/>
            <person name="Kellner H."/>
        </authorList>
    </citation>
    <scope>NUCLEOTIDE SEQUENCE [LARGE SCALE GENOMIC DNA]</scope>
    <source>
        <strain evidence="3 4">DSM 108285</strain>
    </source>
</reference>
<dbReference type="EMBL" id="SGPK01000439">
    <property type="protein sequence ID" value="THH03570.1"/>
    <property type="molecule type" value="Genomic_DNA"/>
</dbReference>
<dbReference type="AlphaFoldDB" id="A0A4S4L281"/>
<organism evidence="3 4">
    <name type="scientific">Phellinidium pouzarii</name>
    <dbReference type="NCBI Taxonomy" id="167371"/>
    <lineage>
        <taxon>Eukaryota</taxon>
        <taxon>Fungi</taxon>
        <taxon>Dikarya</taxon>
        <taxon>Basidiomycota</taxon>
        <taxon>Agaricomycotina</taxon>
        <taxon>Agaricomycetes</taxon>
        <taxon>Hymenochaetales</taxon>
        <taxon>Hymenochaetaceae</taxon>
        <taxon>Phellinidium</taxon>
    </lineage>
</organism>
<feature type="transmembrane region" description="Helical" evidence="2">
    <location>
        <begin position="12"/>
        <end position="31"/>
    </location>
</feature>
<comment type="caution">
    <text evidence="3">The sequence shown here is derived from an EMBL/GenBank/DDBJ whole genome shotgun (WGS) entry which is preliminary data.</text>
</comment>
<name>A0A4S4L281_9AGAM</name>
<keyword evidence="2" id="KW-1133">Transmembrane helix</keyword>
<evidence type="ECO:0000256" key="1">
    <source>
        <dbReference type="ARBA" id="ARBA00035112"/>
    </source>
</evidence>
<dbReference type="Proteomes" id="UP000308199">
    <property type="component" value="Unassembled WGS sequence"/>
</dbReference>
<keyword evidence="2" id="KW-0472">Membrane</keyword>
<proteinExistence type="inferred from homology"/>
<gene>
    <name evidence="3" type="ORF">EW145_g6167</name>
</gene>
<accession>A0A4S4L281</accession>
<evidence type="ECO:0000256" key="2">
    <source>
        <dbReference type="SAM" id="Phobius"/>
    </source>
</evidence>
<evidence type="ECO:0000313" key="4">
    <source>
        <dbReference type="Proteomes" id="UP000308199"/>
    </source>
</evidence>
<dbReference type="Pfam" id="PF11807">
    <property type="entry name" value="UstYa"/>
    <property type="match status" value="1"/>
</dbReference>
<evidence type="ECO:0000313" key="3">
    <source>
        <dbReference type="EMBL" id="THH03570.1"/>
    </source>
</evidence>
<comment type="similarity">
    <text evidence="1">Belongs to the ustYa family.</text>
</comment>
<dbReference type="OrthoDB" id="3687641at2759"/>
<keyword evidence="4" id="KW-1185">Reference proteome</keyword>
<dbReference type="InterPro" id="IPR021765">
    <property type="entry name" value="UstYa-like"/>
</dbReference>
<protein>
    <submittedName>
        <fullName evidence="3">Uncharacterized protein</fullName>
    </submittedName>
</protein>
<sequence>MFSAAYSSRTELKLWAILAIVFAVWSSVLLFCQREASQEQAHFTLDYSWVGDDYPTQYPMTLETVLLTPEDTTHYKLYAADGPLEWEAQFPPGGGLVRLGPHNRTFDITMFRELRCLGHIRHAISVQSVGVDAVRLQKCFNLLREMALCRADVTLEDVLDAQHSVNHMYTHVCRDWTAVYEEAKTNHEQYQLPP</sequence>